<dbReference type="InterPro" id="IPR050187">
    <property type="entry name" value="Lipid_Phosphate_FormReg"/>
</dbReference>
<name>A0AAW2DTP8_9ROSI</name>
<dbReference type="SUPFAM" id="SSF81383">
    <property type="entry name" value="F-box domain"/>
    <property type="match status" value="1"/>
</dbReference>
<evidence type="ECO:0000256" key="6">
    <source>
        <dbReference type="ARBA" id="ARBA00023136"/>
    </source>
</evidence>
<organism evidence="11 12">
    <name type="scientific">Lithocarpus litseifolius</name>
    <dbReference type="NCBI Taxonomy" id="425828"/>
    <lineage>
        <taxon>Eukaryota</taxon>
        <taxon>Viridiplantae</taxon>
        <taxon>Streptophyta</taxon>
        <taxon>Embryophyta</taxon>
        <taxon>Tracheophyta</taxon>
        <taxon>Spermatophyta</taxon>
        <taxon>Magnoliopsida</taxon>
        <taxon>eudicotyledons</taxon>
        <taxon>Gunneridae</taxon>
        <taxon>Pentapetalae</taxon>
        <taxon>rosids</taxon>
        <taxon>fabids</taxon>
        <taxon>Fagales</taxon>
        <taxon>Fagaceae</taxon>
        <taxon>Lithocarpus</taxon>
    </lineage>
</organism>
<dbReference type="InterPro" id="IPR016064">
    <property type="entry name" value="NAD/diacylglycerol_kinase_sf"/>
</dbReference>
<dbReference type="GO" id="GO:0046512">
    <property type="term" value="P:sphingosine biosynthetic process"/>
    <property type="evidence" value="ECO:0007669"/>
    <property type="project" value="TreeGrafter"/>
</dbReference>
<dbReference type="InterPro" id="IPR001810">
    <property type="entry name" value="F-box_dom"/>
</dbReference>
<evidence type="ECO:0000256" key="3">
    <source>
        <dbReference type="ARBA" id="ARBA00022741"/>
    </source>
</evidence>
<dbReference type="Pfam" id="PF00646">
    <property type="entry name" value="F-box"/>
    <property type="match status" value="1"/>
</dbReference>
<keyword evidence="5" id="KW-0067">ATP-binding</keyword>
<proteinExistence type="predicted"/>
<evidence type="ECO:0000259" key="10">
    <source>
        <dbReference type="PROSITE" id="PS50181"/>
    </source>
</evidence>
<dbReference type="GO" id="GO:0008481">
    <property type="term" value="F:sphingosine kinase activity"/>
    <property type="evidence" value="ECO:0007669"/>
    <property type="project" value="UniProtKB-EC"/>
</dbReference>
<feature type="domain" description="DAGKc" evidence="9">
    <location>
        <begin position="221"/>
        <end position="363"/>
    </location>
</feature>
<evidence type="ECO:0000256" key="5">
    <source>
        <dbReference type="ARBA" id="ARBA00022840"/>
    </source>
</evidence>
<feature type="region of interest" description="Disordered" evidence="8">
    <location>
        <begin position="427"/>
        <end position="446"/>
    </location>
</feature>
<dbReference type="SUPFAM" id="SSF111331">
    <property type="entry name" value="NAD kinase/diacylglycerol kinase-like"/>
    <property type="match status" value="1"/>
</dbReference>
<dbReference type="PROSITE" id="PS50146">
    <property type="entry name" value="DAGK"/>
    <property type="match status" value="1"/>
</dbReference>
<evidence type="ECO:0000313" key="11">
    <source>
        <dbReference type="EMBL" id="KAL0012680.1"/>
    </source>
</evidence>
<feature type="domain" description="F-box" evidence="10">
    <location>
        <begin position="1"/>
        <end position="45"/>
    </location>
</feature>
<comment type="caution">
    <text evidence="11">The sequence shown here is derived from an EMBL/GenBank/DDBJ whole genome shotgun (WGS) entry which is preliminary data.</text>
</comment>
<keyword evidence="2" id="KW-0808">Transferase</keyword>
<protein>
    <recommendedName>
        <fullName evidence="7">sphingosine kinase</fullName>
        <ecNumber evidence="7">2.7.1.91</ecNumber>
    </recommendedName>
</protein>
<keyword evidence="6" id="KW-0472">Membrane</keyword>
<dbReference type="Pfam" id="PF19279">
    <property type="entry name" value="YegS_C"/>
    <property type="match status" value="1"/>
</dbReference>
<dbReference type="Gene3D" id="2.60.200.40">
    <property type="match status" value="1"/>
</dbReference>
<dbReference type="GO" id="GO:0071215">
    <property type="term" value="P:cellular response to abscisic acid stimulus"/>
    <property type="evidence" value="ECO:0007669"/>
    <property type="project" value="UniProtKB-ARBA"/>
</dbReference>
<dbReference type="FunFam" id="3.40.50.10330:FF:000005">
    <property type="entry name" value="Sphingosine kinase 2"/>
    <property type="match status" value="1"/>
</dbReference>
<sequence length="601" mass="66901">MSAYLPAEVIEEILLGLPAKSVLRFRSVCKTWYSLISNSRFAKAYLARSNQRSSPYFLFGRFEYEKEIFSLHSNPAIDDSSDFIEFDPPYDTGDIWSWTSVYKIVDFFDMEQPENPAEPPIVSDRVIINGSETPLTLTADGKLRMRERGQRCLTVEKEVLGFVTEGSKIRIRAVVEGGGAGICCVTSKGALVRKDFVFQPLTNDSLNLWSQKLRQYIDSLGRPKRLFVFVNPFGGKKSASKIFVDHVKPLFDDADVHITLHETQYQLHAKEVASSLDLFKYDGIVCVSGDGILVEVINGLLEREDWEAAIKMPIGVVPAGTGNGMVKSLLDSAGYPCTAPNAVLTIIRGHKRSLDVATILQRETKFFSILMLAWGLVADIDIESEKYRWMGSARIDFYGLQRILHLRQYNGCVSFVPAPGFETYGEPTSYPNKSTGKPDSCSPSEEESIKVRHHGYQGPNIDLENLEWRTISGPFVSVWLHNVPWGSEGTLAAPDAKFSDGYLDLIIMRDCPQLALMSLMTGLNDGSHVKSPHVTYLKVKAFVLEPGPQTKEPTKEGIIDSDGEVLARGKGTYKCDQKAPMAYDKLQIAVHQGLATLFSPL</sequence>
<comment type="subcellular location">
    <subcellularLocation>
        <location evidence="1">Vacuole membrane</location>
        <topology evidence="1">Peripheral membrane protein</topology>
    </subcellularLocation>
</comment>
<evidence type="ECO:0000256" key="1">
    <source>
        <dbReference type="ARBA" id="ARBA00004148"/>
    </source>
</evidence>
<accession>A0AAW2DTP8</accession>
<dbReference type="InterPro" id="IPR045540">
    <property type="entry name" value="YegS/DAGK_C"/>
</dbReference>
<dbReference type="GO" id="GO:0005524">
    <property type="term" value="F:ATP binding"/>
    <property type="evidence" value="ECO:0007669"/>
    <property type="project" value="UniProtKB-KW"/>
</dbReference>
<dbReference type="InterPro" id="IPR001206">
    <property type="entry name" value="Diacylglycerol_kinase_cat_dom"/>
</dbReference>
<dbReference type="PANTHER" id="PTHR12358">
    <property type="entry name" value="SPHINGOSINE KINASE"/>
    <property type="match status" value="1"/>
</dbReference>
<dbReference type="Gene3D" id="1.20.1280.50">
    <property type="match status" value="1"/>
</dbReference>
<feature type="compositionally biased region" description="Polar residues" evidence="8">
    <location>
        <begin position="429"/>
        <end position="443"/>
    </location>
</feature>
<dbReference type="InterPro" id="IPR036047">
    <property type="entry name" value="F-box-like_dom_sf"/>
</dbReference>
<dbReference type="PROSITE" id="PS50181">
    <property type="entry name" value="FBOX"/>
    <property type="match status" value="1"/>
</dbReference>
<dbReference type="Pfam" id="PF00781">
    <property type="entry name" value="DAGK_cat"/>
    <property type="match status" value="1"/>
</dbReference>
<dbReference type="Gene3D" id="3.40.50.10330">
    <property type="entry name" value="Probable inorganic polyphosphate/atp-NAD kinase, domain 1"/>
    <property type="match status" value="1"/>
</dbReference>
<dbReference type="CDD" id="cd22157">
    <property type="entry name" value="F-box_AtFBW1-like"/>
    <property type="match status" value="1"/>
</dbReference>
<keyword evidence="4" id="KW-0418">Kinase</keyword>
<evidence type="ECO:0000256" key="2">
    <source>
        <dbReference type="ARBA" id="ARBA00022679"/>
    </source>
</evidence>
<evidence type="ECO:0000259" key="9">
    <source>
        <dbReference type="PROSITE" id="PS50146"/>
    </source>
</evidence>
<dbReference type="SMART" id="SM00046">
    <property type="entry name" value="DAGKc"/>
    <property type="match status" value="1"/>
</dbReference>
<evidence type="ECO:0000256" key="8">
    <source>
        <dbReference type="SAM" id="MobiDB-lite"/>
    </source>
</evidence>
<evidence type="ECO:0000256" key="7">
    <source>
        <dbReference type="ARBA" id="ARBA00044037"/>
    </source>
</evidence>
<evidence type="ECO:0000256" key="4">
    <source>
        <dbReference type="ARBA" id="ARBA00022777"/>
    </source>
</evidence>
<dbReference type="AlphaFoldDB" id="A0AAW2DTP8"/>
<keyword evidence="12" id="KW-1185">Reference proteome</keyword>
<dbReference type="Proteomes" id="UP001459277">
    <property type="component" value="Unassembled WGS sequence"/>
</dbReference>
<evidence type="ECO:0000313" key="12">
    <source>
        <dbReference type="Proteomes" id="UP001459277"/>
    </source>
</evidence>
<dbReference type="GO" id="GO:0009705">
    <property type="term" value="C:plant-type vacuole membrane"/>
    <property type="evidence" value="ECO:0007669"/>
    <property type="project" value="UniProtKB-ARBA"/>
</dbReference>
<dbReference type="InterPro" id="IPR017438">
    <property type="entry name" value="ATP-NAD_kinase_N"/>
</dbReference>
<keyword evidence="3" id="KW-0547">Nucleotide-binding</keyword>
<gene>
    <name evidence="11" type="ORF">SO802_007788</name>
</gene>
<dbReference type="PANTHER" id="PTHR12358:SF31">
    <property type="entry name" value="ACYLGLYCEROL KINASE, MITOCHONDRIAL"/>
    <property type="match status" value="1"/>
</dbReference>
<reference evidence="11 12" key="1">
    <citation type="submission" date="2024-01" db="EMBL/GenBank/DDBJ databases">
        <title>A telomere-to-telomere, gap-free genome of sweet tea (Lithocarpus litseifolius).</title>
        <authorList>
            <person name="Zhou J."/>
        </authorList>
    </citation>
    <scope>NUCLEOTIDE SEQUENCE [LARGE SCALE GENOMIC DNA]</scope>
    <source>
        <strain evidence="11">Zhou-2022a</strain>
        <tissue evidence="11">Leaf</tissue>
    </source>
</reference>
<dbReference type="EMBL" id="JAZDWU010000002">
    <property type="protein sequence ID" value="KAL0012680.1"/>
    <property type="molecule type" value="Genomic_DNA"/>
</dbReference>
<dbReference type="EC" id="2.7.1.91" evidence="7"/>
<dbReference type="SMART" id="SM00256">
    <property type="entry name" value="FBOX"/>
    <property type="match status" value="1"/>
</dbReference>